<dbReference type="InterPro" id="IPR050270">
    <property type="entry name" value="DegV_domain_contain"/>
</dbReference>
<dbReference type="RefSeq" id="WP_203367437.1">
    <property type="nucleotide sequence ID" value="NZ_WSFT01000051.1"/>
</dbReference>
<dbReference type="PROSITE" id="PS51482">
    <property type="entry name" value="DEGV"/>
    <property type="match status" value="1"/>
</dbReference>
<dbReference type="Gene3D" id="3.40.50.10170">
    <property type="match status" value="1"/>
</dbReference>
<keyword evidence="2" id="KW-0446">Lipid-binding</keyword>
<evidence type="ECO:0000256" key="1">
    <source>
        <dbReference type="ARBA" id="ARBA00003238"/>
    </source>
</evidence>
<accession>A0A942Z9U0</accession>
<name>A0A942Z9U0_9FIRM</name>
<dbReference type="InterPro" id="IPR043168">
    <property type="entry name" value="DegV_C"/>
</dbReference>
<proteinExistence type="predicted"/>
<dbReference type="PANTHER" id="PTHR33434:SF3">
    <property type="entry name" value="DEGV DOMAIN-CONTAINING PROTEIN YITS"/>
    <property type="match status" value="1"/>
</dbReference>
<reference evidence="3" key="1">
    <citation type="submission" date="2019-12" db="EMBL/GenBank/DDBJ databases">
        <title>Clostridiaceae gen. nov. sp. nov., isolated from sediment in Xinjiang, China.</title>
        <authorList>
            <person name="Zhang R."/>
        </authorList>
    </citation>
    <scope>NUCLEOTIDE SEQUENCE</scope>
    <source>
        <strain evidence="3">D2Q-11</strain>
    </source>
</reference>
<keyword evidence="4" id="KW-1185">Reference proteome</keyword>
<organism evidence="3 4">
    <name type="scientific">Anaeromonas frigoriresistens</name>
    <dbReference type="NCBI Taxonomy" id="2683708"/>
    <lineage>
        <taxon>Bacteria</taxon>
        <taxon>Bacillati</taxon>
        <taxon>Bacillota</taxon>
        <taxon>Tissierellia</taxon>
        <taxon>Tissierellales</taxon>
        <taxon>Thermohalobacteraceae</taxon>
        <taxon>Anaeromonas</taxon>
    </lineage>
</organism>
<evidence type="ECO:0000313" key="3">
    <source>
        <dbReference type="EMBL" id="MBS4539514.1"/>
    </source>
</evidence>
<dbReference type="InterPro" id="IPR003797">
    <property type="entry name" value="DegV"/>
</dbReference>
<dbReference type="NCBIfam" id="TIGR00762">
    <property type="entry name" value="DegV"/>
    <property type="match status" value="1"/>
</dbReference>
<evidence type="ECO:0000313" key="4">
    <source>
        <dbReference type="Proteomes" id="UP000724672"/>
    </source>
</evidence>
<dbReference type="EMBL" id="WSFT01000051">
    <property type="protein sequence ID" value="MBS4539514.1"/>
    <property type="molecule type" value="Genomic_DNA"/>
</dbReference>
<dbReference type="GO" id="GO:0008289">
    <property type="term" value="F:lipid binding"/>
    <property type="evidence" value="ECO:0007669"/>
    <property type="project" value="UniProtKB-KW"/>
</dbReference>
<dbReference type="SUPFAM" id="SSF82549">
    <property type="entry name" value="DAK1/DegV-like"/>
    <property type="match status" value="1"/>
</dbReference>
<dbReference type="Gene3D" id="3.30.1180.10">
    <property type="match status" value="1"/>
</dbReference>
<dbReference type="PANTHER" id="PTHR33434">
    <property type="entry name" value="DEGV DOMAIN-CONTAINING PROTEIN DR_1986-RELATED"/>
    <property type="match status" value="1"/>
</dbReference>
<evidence type="ECO:0000256" key="2">
    <source>
        <dbReference type="ARBA" id="ARBA00023121"/>
    </source>
</evidence>
<dbReference type="Proteomes" id="UP000724672">
    <property type="component" value="Unassembled WGS sequence"/>
</dbReference>
<gene>
    <name evidence="3" type="ORF">GOQ27_13645</name>
</gene>
<sequence length="281" mass="31581">MSKIALVTDSTCDLPQEIIKRYDIKILPLKVIYSNAEYKDRVDITPEEIYSRFDEEIPKTSLPSLGECIDLFNKLESEGYTHLIVTTISSGLSGTINMIRNAKSAIENLVIEIIDSKSLSMGLGYPVLEGAKELEKTKDYHKTIKKIKEVISRTDTYYVVKTLEYLKKGGRIGRVEGTIGDLLRIKPIISINEEGVYYTYKKIRGRKRSLKALYNLVKERAEKCMINVAVAHGDAYDEGIDLLDKIKKIKNVKEVTLTQISPVLVVHTGPGLVGVIVSDRI</sequence>
<dbReference type="AlphaFoldDB" id="A0A942Z9U0"/>
<comment type="caution">
    <text evidence="3">The sequence shown here is derived from an EMBL/GenBank/DDBJ whole genome shotgun (WGS) entry which is preliminary data.</text>
</comment>
<protein>
    <submittedName>
        <fullName evidence="3">DegV family protein</fullName>
    </submittedName>
</protein>
<comment type="function">
    <text evidence="1">May bind long-chain fatty acids, such as palmitate, and may play a role in lipid transport or fatty acid metabolism.</text>
</comment>
<dbReference type="Pfam" id="PF02645">
    <property type="entry name" value="DegV"/>
    <property type="match status" value="1"/>
</dbReference>